<organism evidence="3 4">
    <name type="scientific">Apiosordaria backusii</name>
    <dbReference type="NCBI Taxonomy" id="314023"/>
    <lineage>
        <taxon>Eukaryota</taxon>
        <taxon>Fungi</taxon>
        <taxon>Dikarya</taxon>
        <taxon>Ascomycota</taxon>
        <taxon>Pezizomycotina</taxon>
        <taxon>Sordariomycetes</taxon>
        <taxon>Sordariomycetidae</taxon>
        <taxon>Sordariales</taxon>
        <taxon>Lasiosphaeriaceae</taxon>
        <taxon>Apiosordaria</taxon>
    </lineage>
</organism>
<dbReference type="InterPro" id="IPR051057">
    <property type="entry name" value="PI-PLC_domain"/>
</dbReference>
<comment type="caution">
    <text evidence="3">The sequence shown here is derived from an EMBL/GenBank/DDBJ whole genome shotgun (WGS) entry which is preliminary data.</text>
</comment>
<feature type="signal peptide" evidence="2">
    <location>
        <begin position="1"/>
        <end position="21"/>
    </location>
</feature>
<dbReference type="GO" id="GO:0008081">
    <property type="term" value="F:phosphoric diester hydrolase activity"/>
    <property type="evidence" value="ECO:0007669"/>
    <property type="project" value="InterPro"/>
</dbReference>
<dbReference type="Gene3D" id="3.20.20.190">
    <property type="entry name" value="Phosphatidylinositol (PI) phosphodiesterase"/>
    <property type="match status" value="1"/>
</dbReference>
<dbReference type="InterPro" id="IPR017946">
    <property type="entry name" value="PLC-like_Pdiesterase_TIM-brl"/>
</dbReference>
<gene>
    <name evidence="3" type="ORF">B0T21DRAFT_412982</name>
</gene>
<dbReference type="AlphaFoldDB" id="A0AA40BEK9"/>
<keyword evidence="4" id="KW-1185">Reference proteome</keyword>
<dbReference type="PANTHER" id="PTHR13593">
    <property type="match status" value="1"/>
</dbReference>
<protein>
    <submittedName>
        <fullName evidence="3">PLC-like phosphodiesterase</fullName>
    </submittedName>
</protein>
<evidence type="ECO:0000256" key="1">
    <source>
        <dbReference type="SAM" id="MobiDB-lite"/>
    </source>
</evidence>
<dbReference type="SUPFAM" id="SSF51695">
    <property type="entry name" value="PLC-like phosphodiesterases"/>
    <property type="match status" value="1"/>
</dbReference>
<dbReference type="GO" id="GO:0006629">
    <property type="term" value="P:lipid metabolic process"/>
    <property type="evidence" value="ECO:0007669"/>
    <property type="project" value="InterPro"/>
</dbReference>
<evidence type="ECO:0000256" key="2">
    <source>
        <dbReference type="SAM" id="SignalP"/>
    </source>
</evidence>
<sequence>MVNLLSVTVSLLLGYSTAVAAFNALPGSSSGDAVDARPPRPKARIPPPLSVGDYALQKDLYDAEDIFGYYSYPPDAKTNSRINMNRCEWMAKLPDDAPIHQLNIPGTHASATWNFDNDTRFASPYHSGKANNVKDDASHYQCQTASIIDSLNAGIRFFDLSFGVDITGKKKLVFWHGKALLSETATVESVMFGFYAWLQQHGSEVVFVSLRYEHSHEASLILPQSEIDQLIYNLITSRPARRYIHQSKTLPYYLGDCRGKIILLRRFDLLHVTTHSHLPGIHLSPHHYPPNPNSKESFSITYGSRYDKQQLHISDWHDLSSLRGSFPNDYIEQKLLVVEEHLRKAAEGVVGEGYNGDYSYKYKSAAVKKGKREVGVGLGWYGREVVRSDGELWVTFASGEDSGNELVVTPEVLALGSEDTEDGEGDRRGVNKGLCKILRRLRGRRLGIIVVDFWKGEHGDLVGAILGDWGGVYGRYGGRGEEGGSIVDVGGEGG</sequence>
<feature type="chain" id="PRO_5041234409" evidence="2">
    <location>
        <begin position="22"/>
        <end position="494"/>
    </location>
</feature>
<name>A0AA40BEK9_9PEZI</name>
<dbReference type="PROSITE" id="PS50007">
    <property type="entry name" value="PIPLC_X_DOMAIN"/>
    <property type="match status" value="1"/>
</dbReference>
<accession>A0AA40BEK9</accession>
<reference evidence="3" key="1">
    <citation type="submission" date="2023-06" db="EMBL/GenBank/DDBJ databases">
        <title>Genome-scale phylogeny and comparative genomics of the fungal order Sordariales.</title>
        <authorList>
            <consortium name="Lawrence Berkeley National Laboratory"/>
            <person name="Hensen N."/>
            <person name="Bonometti L."/>
            <person name="Westerberg I."/>
            <person name="Brannstrom I.O."/>
            <person name="Guillou S."/>
            <person name="Cros-Aarteil S."/>
            <person name="Calhoun S."/>
            <person name="Haridas S."/>
            <person name="Kuo A."/>
            <person name="Mondo S."/>
            <person name="Pangilinan J."/>
            <person name="Riley R."/>
            <person name="Labutti K."/>
            <person name="Andreopoulos B."/>
            <person name="Lipzen A."/>
            <person name="Chen C."/>
            <person name="Yanf M."/>
            <person name="Daum C."/>
            <person name="Ng V."/>
            <person name="Clum A."/>
            <person name="Steindorff A."/>
            <person name="Ohm R."/>
            <person name="Martin F."/>
            <person name="Silar P."/>
            <person name="Natvig D."/>
            <person name="Lalanne C."/>
            <person name="Gautier V."/>
            <person name="Ament-Velasquez S.L."/>
            <person name="Kruys A."/>
            <person name="Hutchinson M.I."/>
            <person name="Powell A.J."/>
            <person name="Barry K."/>
            <person name="Miller A.N."/>
            <person name="Grigoriev I.V."/>
            <person name="Debuchy R."/>
            <person name="Gladieux P."/>
            <person name="Thoren M.H."/>
            <person name="Johannesson H."/>
        </authorList>
    </citation>
    <scope>NUCLEOTIDE SEQUENCE</scope>
    <source>
        <strain evidence="3">CBS 540.89</strain>
    </source>
</reference>
<dbReference type="EMBL" id="JAUKTV010000008">
    <property type="protein sequence ID" value="KAK0732827.1"/>
    <property type="molecule type" value="Genomic_DNA"/>
</dbReference>
<dbReference type="PANTHER" id="PTHR13593:SF116">
    <property type="entry name" value="PLC-LIKE PHOSPHODIESTERASE"/>
    <property type="match status" value="1"/>
</dbReference>
<keyword evidence="2" id="KW-0732">Signal</keyword>
<proteinExistence type="predicted"/>
<dbReference type="Proteomes" id="UP001172159">
    <property type="component" value="Unassembled WGS sequence"/>
</dbReference>
<feature type="region of interest" description="Disordered" evidence="1">
    <location>
        <begin position="28"/>
        <end position="47"/>
    </location>
</feature>
<evidence type="ECO:0000313" key="4">
    <source>
        <dbReference type="Proteomes" id="UP001172159"/>
    </source>
</evidence>
<evidence type="ECO:0000313" key="3">
    <source>
        <dbReference type="EMBL" id="KAK0732827.1"/>
    </source>
</evidence>